<evidence type="ECO:0000256" key="7">
    <source>
        <dbReference type="SAM" id="MobiDB-lite"/>
    </source>
</evidence>
<dbReference type="CDD" id="cd18793">
    <property type="entry name" value="SF2_C_SNF"/>
    <property type="match status" value="1"/>
</dbReference>
<comment type="subcellular location">
    <subcellularLocation>
        <location evidence="1">Nucleus</location>
    </subcellularLocation>
</comment>
<dbReference type="InterPro" id="IPR001650">
    <property type="entry name" value="Helicase_C-like"/>
</dbReference>
<evidence type="ECO:0008006" key="12">
    <source>
        <dbReference type="Google" id="ProtNLM"/>
    </source>
</evidence>
<keyword evidence="3" id="KW-0547">Nucleotide-binding</keyword>
<feature type="region of interest" description="Disordered" evidence="7">
    <location>
        <begin position="1726"/>
        <end position="1787"/>
    </location>
</feature>
<dbReference type="Gene3D" id="2.40.50.40">
    <property type="match status" value="1"/>
</dbReference>
<dbReference type="PANTHER" id="PTHR45623:SF17">
    <property type="entry name" value="CHROMODOMAIN-HELICASE-DNA-BINDING PROTEIN 3-RELATED"/>
    <property type="match status" value="1"/>
</dbReference>
<evidence type="ECO:0000256" key="2">
    <source>
        <dbReference type="ARBA" id="ARBA00022737"/>
    </source>
</evidence>
<dbReference type="Proteomes" id="UP000054485">
    <property type="component" value="Unassembled WGS sequence"/>
</dbReference>
<feature type="domain" description="Helicase C-terminal" evidence="9">
    <location>
        <begin position="1226"/>
        <end position="1377"/>
    </location>
</feature>
<keyword evidence="11" id="KW-1185">Reference proteome</keyword>
<feature type="region of interest" description="Disordered" evidence="7">
    <location>
        <begin position="1833"/>
        <end position="1857"/>
    </location>
</feature>
<dbReference type="PANTHER" id="PTHR45623">
    <property type="entry name" value="CHROMODOMAIN-HELICASE-DNA-BINDING PROTEIN 3-RELATED-RELATED"/>
    <property type="match status" value="1"/>
</dbReference>
<dbReference type="InterPro" id="IPR038718">
    <property type="entry name" value="SNF2-like_sf"/>
</dbReference>
<dbReference type="InterPro" id="IPR056616">
    <property type="entry name" value="Chromo_MIT1"/>
</dbReference>
<dbReference type="GO" id="GO:0140658">
    <property type="term" value="F:ATP-dependent chromatin remodeler activity"/>
    <property type="evidence" value="ECO:0007669"/>
    <property type="project" value="TreeGrafter"/>
</dbReference>
<keyword evidence="4" id="KW-0378">Hydrolase</keyword>
<keyword evidence="5" id="KW-0067">ATP-binding</keyword>
<feature type="domain" description="Helicase ATP-binding" evidence="8">
    <location>
        <begin position="911"/>
        <end position="1088"/>
    </location>
</feature>
<dbReference type="InterPro" id="IPR027417">
    <property type="entry name" value="P-loop_NTPase"/>
</dbReference>
<feature type="region of interest" description="Disordered" evidence="7">
    <location>
        <begin position="1"/>
        <end position="34"/>
    </location>
</feature>
<evidence type="ECO:0000313" key="11">
    <source>
        <dbReference type="Proteomes" id="UP000054485"/>
    </source>
</evidence>
<dbReference type="GO" id="GO:0042393">
    <property type="term" value="F:histone binding"/>
    <property type="evidence" value="ECO:0007669"/>
    <property type="project" value="TreeGrafter"/>
</dbReference>
<protein>
    <recommendedName>
        <fullName evidence="12">Chromatin remodeling factor mit1</fullName>
    </recommendedName>
</protein>
<feature type="compositionally biased region" description="Acidic residues" evidence="7">
    <location>
        <begin position="181"/>
        <end position="195"/>
    </location>
</feature>
<keyword evidence="6" id="KW-0539">Nucleus</keyword>
<dbReference type="SUPFAM" id="SSF54160">
    <property type="entry name" value="Chromo domain-like"/>
    <property type="match status" value="1"/>
</dbReference>
<evidence type="ECO:0000313" key="10">
    <source>
        <dbReference type="EMBL" id="KIK48440.1"/>
    </source>
</evidence>
<dbReference type="Pfam" id="PF23615">
    <property type="entry name" value="Chromo_MIT1"/>
    <property type="match status" value="1"/>
</dbReference>
<dbReference type="GO" id="GO:0005634">
    <property type="term" value="C:nucleus"/>
    <property type="evidence" value="ECO:0007669"/>
    <property type="project" value="UniProtKB-SubCell"/>
</dbReference>
<dbReference type="PROSITE" id="PS51194">
    <property type="entry name" value="HELICASE_CTER"/>
    <property type="match status" value="1"/>
</dbReference>
<dbReference type="InterPro" id="IPR000953">
    <property type="entry name" value="Chromo/chromo_shadow_dom"/>
</dbReference>
<feature type="region of interest" description="Disordered" evidence="7">
    <location>
        <begin position="1674"/>
        <end position="1697"/>
    </location>
</feature>
<dbReference type="InterPro" id="IPR014001">
    <property type="entry name" value="Helicase_ATP-bd"/>
</dbReference>
<dbReference type="Gene3D" id="3.40.50.10810">
    <property type="entry name" value="Tandem AAA-ATPase domain"/>
    <property type="match status" value="1"/>
</dbReference>
<dbReference type="STRING" id="930992.A0A0D0ADZ2"/>
<feature type="region of interest" description="Disordered" evidence="7">
    <location>
        <begin position="368"/>
        <end position="391"/>
    </location>
</feature>
<dbReference type="GO" id="GO:0016887">
    <property type="term" value="F:ATP hydrolysis activity"/>
    <property type="evidence" value="ECO:0007669"/>
    <property type="project" value="TreeGrafter"/>
</dbReference>
<evidence type="ECO:0000256" key="1">
    <source>
        <dbReference type="ARBA" id="ARBA00004123"/>
    </source>
</evidence>
<dbReference type="InterPro" id="IPR049730">
    <property type="entry name" value="SNF2/RAD54-like_C"/>
</dbReference>
<dbReference type="SUPFAM" id="SSF52540">
    <property type="entry name" value="P-loop containing nucleoside triphosphate hydrolases"/>
    <property type="match status" value="2"/>
</dbReference>
<evidence type="ECO:0000259" key="8">
    <source>
        <dbReference type="PROSITE" id="PS51192"/>
    </source>
</evidence>
<dbReference type="Pfam" id="PF00176">
    <property type="entry name" value="SNF2-rel_dom"/>
    <property type="match status" value="1"/>
</dbReference>
<evidence type="ECO:0000259" key="9">
    <source>
        <dbReference type="PROSITE" id="PS51194"/>
    </source>
</evidence>
<evidence type="ECO:0000256" key="3">
    <source>
        <dbReference type="ARBA" id="ARBA00022741"/>
    </source>
</evidence>
<dbReference type="EMBL" id="KN835138">
    <property type="protein sequence ID" value="KIK48440.1"/>
    <property type="molecule type" value="Genomic_DNA"/>
</dbReference>
<evidence type="ECO:0000256" key="4">
    <source>
        <dbReference type="ARBA" id="ARBA00022801"/>
    </source>
</evidence>
<feature type="compositionally biased region" description="Basic and acidic residues" evidence="7">
    <location>
        <begin position="429"/>
        <end position="441"/>
    </location>
</feature>
<dbReference type="OrthoDB" id="5857104at2759"/>
<sequence>MSSPSSDPLLLFTSPKSSSPGEQPPTSVSVASTNISMAPKTRPQASFFIELPVLSESERTQYKPVPDEFKDGVAFDRDDIDTVVGEYHDDTDFSYFVRFKDGLAYRLPASDFQAEYADLVEEYDKKKDAGELGEFDPSSSAVHEDSRIRTIITIDMVNGVARSTRAWGYTSSLASLSDLTEPSESDQEEDDDRSEDEYRQDQSMPTRTNSRPIRAAAAKGKGRSRATTQTKLPFSPKKLRSRHVRRYMTESEDELAGYEQEDIIDVIPARRSARERKSAKNYLAEDYVDEIDDSESSSESFMETSKRAGKSKAVAKTRKLKRGPVSRPAYGNFRSVEDLESDAYEEETELLRAHRDICEKCHKAPAHVQLEKPKKGRKKTRKEDDDGFEENEDDLIRSLGGWVRCLKCPVAVHWRCLAKTQKDEITRAARARDKEEWKSQHPDGYNGHEPSDSEHPNRKELGIEQTTEFVCANCMKGGICMGCKEIVLEADPSITRQSAAPPAVSGPKPAGLAQDVEMVVATQTSPNSTDRVLSSARELAYRCFTCKRLAHYRHLPIPDTFEPDDPASVDVIKLASFYQFETGWRCADCFSYEYTVDKILAWRPYPANAVEPQYSPMNSPDPKSMLPREYLVKWNERSYRRTQWVPHMWLASTAYMKLKNFIATGPKVELLDNPTPEQNIMLADSSAKEIPAQPVSFEADACQTPEVEAKSKSVSSLGPLPDAERRIPLAWKTTDRVLDVFFWTTNRSGRRKKGKRTSVVESDDELELPLELQDQLVKTQLKGEQPSGDCMESVDDFLRTVDKSELDIKDIKYVAWVFIKWGDLGYDEATWDSPPRSDEPGYLAFEAAFQRFIDSQNVFVRKSDKDIKKLESRAKDGYAQHALRQKRQPKLGQNSQLQLMSFQMDGFDWLCDNWWNLQPCILADEMGLGKTVQIVTFLGTIIDRWQGAPALVVVPNSTITNWVREFTRWAPKLRVVPFYGEAKARDVIIEYELFHSSDRKGGPEPKYHVMVTTYETLISPRDFNSVFKSIPRWEVLVVDEGQRLKSDHSLLFKKLNELHTIHRVIMTGTPLNNNIRELFNLMNFLDPKEWSDLEALEKEHEELNEELVRQLHIRLKPYFLRRIKSEVLQLPPKNEVIVPLSMAPLQKEIYRSILSQNLDILRSLTQAATTKAGKPLVGKANLNNMLMQLRKCLQHPYLNSEDIEPRNLTPAEAHERLIGASTKLRFLKMLLPKLKARGHRILLFSQFVMALDIIEDFIRGEGYKYLRLDGNTKQADRQKGMDEFNKTNSDVFIYILSTRAGGVGINLYTADTVIIFDPDFNPHQDLQAIARSHRYGQTKTCLVFKFMVKDSAEERIMLMGKKKLVLDHLIVQKMDDDDDTGEDLQSILMFGAKTLFEEEGDQSSKDISYVDHDVEKLIEKTEVEGDQQAATKEAGLSFSFAKVWAADKDTMEEIHEDVPDTEQGDSWALALERIAAAKGAEQVTEVTGRGARRKAAAIFPQQKLDHIEGLEDTPDTSRKKRQHRPSKSDTSSDSDAYPGSPGAQTTDSGASLMDVDMIEELSTTSQKTKTKVKAKVKYQGQPSMRVYEDDLLCGLCNTRHRKGICYMTEDSTNLVEYREILMNHESDEPLAIRKAAIDAIEKTLSQRGHGHLLAGQPLKLVASGHSNQVYVKKKKHARDSSGIHKPKTVSSSKPSTCSLVAPLESSTAERPVISHPRVSRPAGIVKKPRRQTTLEFSITDMDRESKSKSRSAELPALQSKRRLSPVPVAESSSSKKHKISTAQCPVCGGPYHHMEDCPVVARGPHSIITHILRLEQDPSQHATVHSLKKQLRRQRRKLDAEEAARHGGFAGPSMLGQ</sequence>
<dbReference type="HOGENOM" id="CLU_001508_2_0_1"/>
<proteinExistence type="predicted"/>
<dbReference type="Gene3D" id="3.40.50.300">
    <property type="entry name" value="P-loop containing nucleotide triphosphate hydrolases"/>
    <property type="match status" value="1"/>
</dbReference>
<dbReference type="InterPro" id="IPR000330">
    <property type="entry name" value="SNF2_N"/>
</dbReference>
<feature type="compositionally biased region" description="Polar residues" evidence="7">
    <location>
        <begin position="14"/>
        <end position="34"/>
    </location>
</feature>
<reference evidence="11" key="2">
    <citation type="submission" date="2015-01" db="EMBL/GenBank/DDBJ databases">
        <title>Evolutionary Origins and Diversification of the Mycorrhizal Mutualists.</title>
        <authorList>
            <consortium name="DOE Joint Genome Institute"/>
            <consortium name="Mycorrhizal Genomics Consortium"/>
            <person name="Kohler A."/>
            <person name="Kuo A."/>
            <person name="Nagy L.G."/>
            <person name="Floudas D."/>
            <person name="Copeland A."/>
            <person name="Barry K.W."/>
            <person name="Cichocki N."/>
            <person name="Veneault-Fourrey C."/>
            <person name="LaButti K."/>
            <person name="Lindquist E.A."/>
            <person name="Lipzen A."/>
            <person name="Lundell T."/>
            <person name="Morin E."/>
            <person name="Murat C."/>
            <person name="Riley R."/>
            <person name="Ohm R."/>
            <person name="Sun H."/>
            <person name="Tunlid A."/>
            <person name="Henrissat B."/>
            <person name="Grigoriev I.V."/>
            <person name="Hibbett D.S."/>
            <person name="Martin F."/>
        </authorList>
    </citation>
    <scope>NUCLEOTIDE SEQUENCE [LARGE SCALE GENOMIC DNA]</scope>
    <source>
        <strain evidence="11">UH-Slu-Lm8-n1</strain>
    </source>
</reference>
<feature type="compositionally biased region" description="Basic and acidic residues" evidence="7">
    <location>
        <begin position="449"/>
        <end position="458"/>
    </location>
</feature>
<dbReference type="GO" id="GO:0003677">
    <property type="term" value="F:DNA binding"/>
    <property type="evidence" value="ECO:0007669"/>
    <property type="project" value="TreeGrafter"/>
</dbReference>
<name>A0A0D0ADZ2_9AGAM</name>
<dbReference type="GO" id="GO:0003682">
    <property type="term" value="F:chromatin binding"/>
    <property type="evidence" value="ECO:0007669"/>
    <property type="project" value="TreeGrafter"/>
</dbReference>
<dbReference type="GO" id="GO:0000785">
    <property type="term" value="C:chromatin"/>
    <property type="evidence" value="ECO:0007669"/>
    <property type="project" value="TreeGrafter"/>
</dbReference>
<feature type="region of interest" description="Disordered" evidence="7">
    <location>
        <begin position="429"/>
        <end position="458"/>
    </location>
</feature>
<accession>A0A0D0ADZ2</accession>
<reference evidence="10 11" key="1">
    <citation type="submission" date="2014-04" db="EMBL/GenBank/DDBJ databases">
        <authorList>
            <consortium name="DOE Joint Genome Institute"/>
            <person name="Kuo A."/>
            <person name="Ruytinx J."/>
            <person name="Rineau F."/>
            <person name="Colpaert J."/>
            <person name="Kohler A."/>
            <person name="Nagy L.G."/>
            <person name="Floudas D."/>
            <person name="Copeland A."/>
            <person name="Barry K.W."/>
            <person name="Cichocki N."/>
            <person name="Veneault-Fourrey C."/>
            <person name="LaButti K."/>
            <person name="Lindquist E.A."/>
            <person name="Lipzen A."/>
            <person name="Lundell T."/>
            <person name="Morin E."/>
            <person name="Murat C."/>
            <person name="Sun H."/>
            <person name="Tunlid A."/>
            <person name="Henrissat B."/>
            <person name="Grigoriev I.V."/>
            <person name="Hibbett D.S."/>
            <person name="Martin F."/>
            <person name="Nordberg H.P."/>
            <person name="Cantor M.N."/>
            <person name="Hua S.X."/>
        </authorList>
    </citation>
    <scope>NUCLEOTIDE SEQUENCE [LARGE SCALE GENOMIC DNA]</scope>
    <source>
        <strain evidence="10 11">UH-Slu-Lm8-n1</strain>
    </source>
</reference>
<dbReference type="SMART" id="SM00298">
    <property type="entry name" value="CHROMO"/>
    <property type="match status" value="1"/>
</dbReference>
<dbReference type="FunCoup" id="A0A0D0ADZ2">
    <property type="interactions" value="15"/>
</dbReference>
<gene>
    <name evidence="10" type="ORF">CY34DRAFT_798266</name>
</gene>
<feature type="region of interest" description="Disordered" evidence="7">
    <location>
        <begin position="177"/>
        <end position="231"/>
    </location>
</feature>
<dbReference type="Pfam" id="PF00271">
    <property type="entry name" value="Helicase_C"/>
    <property type="match status" value="1"/>
</dbReference>
<dbReference type="SMART" id="SM00487">
    <property type="entry name" value="DEXDc"/>
    <property type="match status" value="1"/>
</dbReference>
<dbReference type="PROSITE" id="PS51192">
    <property type="entry name" value="HELICASE_ATP_BIND_1"/>
    <property type="match status" value="1"/>
</dbReference>
<evidence type="ECO:0000256" key="6">
    <source>
        <dbReference type="ARBA" id="ARBA00023242"/>
    </source>
</evidence>
<evidence type="ECO:0000256" key="5">
    <source>
        <dbReference type="ARBA" id="ARBA00022840"/>
    </source>
</evidence>
<feature type="compositionally biased region" description="Low complexity" evidence="7">
    <location>
        <begin position="1688"/>
        <end position="1697"/>
    </location>
</feature>
<dbReference type="InterPro" id="IPR016197">
    <property type="entry name" value="Chromo-like_dom_sf"/>
</dbReference>
<dbReference type="GO" id="GO:0005524">
    <property type="term" value="F:ATP binding"/>
    <property type="evidence" value="ECO:0007669"/>
    <property type="project" value="UniProtKB-KW"/>
</dbReference>
<organism evidence="10 11">
    <name type="scientific">Suillus luteus UH-Slu-Lm8-n1</name>
    <dbReference type="NCBI Taxonomy" id="930992"/>
    <lineage>
        <taxon>Eukaryota</taxon>
        <taxon>Fungi</taxon>
        <taxon>Dikarya</taxon>
        <taxon>Basidiomycota</taxon>
        <taxon>Agaricomycotina</taxon>
        <taxon>Agaricomycetes</taxon>
        <taxon>Agaricomycetidae</taxon>
        <taxon>Boletales</taxon>
        <taxon>Suillineae</taxon>
        <taxon>Suillaceae</taxon>
        <taxon>Suillus</taxon>
    </lineage>
</organism>
<feature type="compositionally biased region" description="Basic and acidic residues" evidence="7">
    <location>
        <begin position="1740"/>
        <end position="1751"/>
    </location>
</feature>
<dbReference type="SMART" id="SM00490">
    <property type="entry name" value="HELICc"/>
    <property type="match status" value="1"/>
</dbReference>
<keyword evidence="2" id="KW-0677">Repeat</keyword>
<dbReference type="InParanoid" id="A0A0D0ADZ2"/>
<feature type="region of interest" description="Disordered" evidence="7">
    <location>
        <begin position="1486"/>
        <end position="1549"/>
    </location>
</feature>